<dbReference type="InterPro" id="IPR043504">
    <property type="entry name" value="Peptidase_S1_PA_chymotrypsin"/>
</dbReference>
<keyword evidence="5 6" id="KW-0720">Serine protease</keyword>
<keyword evidence="8" id="KW-1185">Reference proteome</keyword>
<evidence type="ECO:0000256" key="3">
    <source>
        <dbReference type="ARBA" id="ARBA00022729"/>
    </source>
</evidence>
<dbReference type="PRINTS" id="PR00839">
    <property type="entry name" value="V8PROTEASE"/>
</dbReference>
<evidence type="ECO:0000256" key="4">
    <source>
        <dbReference type="ARBA" id="ARBA00022801"/>
    </source>
</evidence>
<dbReference type="EC" id="3.4.21.-" evidence="6"/>
<dbReference type="Pfam" id="PF13365">
    <property type="entry name" value="Trypsin_2"/>
    <property type="match status" value="1"/>
</dbReference>
<dbReference type="InterPro" id="IPR046880">
    <property type="entry name" value="TPR-S"/>
</dbReference>
<dbReference type="InterPro" id="IPR008256">
    <property type="entry name" value="Peptidase_S1B"/>
</dbReference>
<dbReference type="Gene3D" id="2.40.10.10">
    <property type="entry name" value="Trypsin-like serine proteases"/>
    <property type="match status" value="1"/>
</dbReference>
<evidence type="ECO:0000256" key="2">
    <source>
        <dbReference type="ARBA" id="ARBA00022670"/>
    </source>
</evidence>
<sequence length="506" mass="54993">MRALNAHRHFYHAQRLGEAWYSCVGLDPTIAKHHAQALIDLSGLDAAERLLHEALSAAEAPGASADAACEIVEYQGLLGRIDKQRFVSRANKGSLIKATDRYLEQFHAQRDKPYWLAINAIALMSRELKEGLPPRPVSPKQMAQVLCERLLALYANDPGDSWLCSTLSETYLALGECESAEFWLYRFLHHPRTLPFHVESYERQLREIWQGSALGTGPECANRLATIIARYVLRSEARVSISPGRVQAITEEIAKRPAELEKNFAGESGFSLAMLQRMVSACSSIGCVTKRGMERLGTGFLVAGADINPAWGSEPVFITNAHVISEEVAGAIQPNDALVTFEVECACAPQPVFHRIAEVLFTSAPGGLGMRCARRDSLDVTIVRLTETTTEFSGLATARALPLVGQKAKTYVVGHPLGSGLQISLHDSLLLDIDDDGRLIHYRTPTDPGSSGSPVFNSQWEVIGVHHGGSASMPRLRGEGCYEANEGIALHAVRSGACVTSSAASQ</sequence>
<dbReference type="GO" id="GO:0006508">
    <property type="term" value="P:proteolysis"/>
    <property type="evidence" value="ECO:0007669"/>
    <property type="project" value="UniProtKB-KW"/>
</dbReference>
<dbReference type="KEGG" id="lab:LA76x_2611"/>
<evidence type="ECO:0000256" key="6">
    <source>
        <dbReference type="RuleBase" id="RU004296"/>
    </source>
</evidence>
<dbReference type="SUPFAM" id="SSF50494">
    <property type="entry name" value="Trypsin-like serine proteases"/>
    <property type="match status" value="1"/>
</dbReference>
<evidence type="ECO:0000256" key="5">
    <source>
        <dbReference type="ARBA" id="ARBA00022825"/>
    </source>
</evidence>
<organism evidence="7 8">
    <name type="scientific">Lysobacter antibioticus</name>
    <dbReference type="NCBI Taxonomy" id="84531"/>
    <lineage>
        <taxon>Bacteria</taxon>
        <taxon>Pseudomonadati</taxon>
        <taxon>Pseudomonadota</taxon>
        <taxon>Gammaproteobacteria</taxon>
        <taxon>Lysobacterales</taxon>
        <taxon>Lysobacteraceae</taxon>
        <taxon>Lysobacter</taxon>
    </lineage>
</organism>
<dbReference type="STRING" id="84531.LA76x_2611"/>
<evidence type="ECO:0000313" key="7">
    <source>
        <dbReference type="EMBL" id="ALN80741.1"/>
    </source>
</evidence>
<dbReference type="EMBL" id="CP011129">
    <property type="protein sequence ID" value="ALN80741.1"/>
    <property type="molecule type" value="Genomic_DNA"/>
</dbReference>
<keyword evidence="3" id="KW-0732">Signal</keyword>
<evidence type="ECO:0000256" key="1">
    <source>
        <dbReference type="ARBA" id="ARBA00008764"/>
    </source>
</evidence>
<protein>
    <recommendedName>
        <fullName evidence="6">Serine protease</fullName>
        <ecNumber evidence="6">3.4.21.-</ecNumber>
    </recommendedName>
</protein>
<name>A0A0S2FB18_LYSAN</name>
<dbReference type="PATRIC" id="fig|84531.8.peg.2622"/>
<keyword evidence="4 6" id="KW-0378">Hydrolase</keyword>
<accession>A0A0S2FB18</accession>
<dbReference type="AlphaFoldDB" id="A0A0S2FB18"/>
<comment type="similarity">
    <text evidence="1 6">Belongs to the peptidase S1B family.</text>
</comment>
<dbReference type="InterPro" id="IPR009003">
    <property type="entry name" value="Peptidase_S1_PA"/>
</dbReference>
<dbReference type="RefSeq" id="WP_057917962.1">
    <property type="nucleotide sequence ID" value="NZ_CP011129.1"/>
</dbReference>
<dbReference type="Pfam" id="PF20308">
    <property type="entry name" value="TPR-S"/>
    <property type="match status" value="1"/>
</dbReference>
<keyword evidence="2 6" id="KW-0645">Protease</keyword>
<proteinExistence type="inferred from homology"/>
<dbReference type="Proteomes" id="UP000060787">
    <property type="component" value="Chromosome"/>
</dbReference>
<evidence type="ECO:0000313" key="8">
    <source>
        <dbReference type="Proteomes" id="UP000060787"/>
    </source>
</evidence>
<reference evidence="7 8" key="1">
    <citation type="journal article" date="2015" name="BMC Genomics">
        <title>Comparative genomics and metabolic profiling of the genus Lysobacter.</title>
        <authorList>
            <person name="de Bruijn I."/>
            <person name="Cheng X."/>
            <person name="de Jager V."/>
            <person name="Exposito R.G."/>
            <person name="Watrous J."/>
            <person name="Patel N."/>
            <person name="Postma J."/>
            <person name="Dorrestein P.C."/>
            <person name="Kobayashi D."/>
            <person name="Raaijmakers J.M."/>
        </authorList>
    </citation>
    <scope>NUCLEOTIDE SEQUENCE [LARGE SCALE GENOMIC DNA]</scope>
    <source>
        <strain evidence="7 8">76</strain>
    </source>
</reference>
<dbReference type="GO" id="GO:0008236">
    <property type="term" value="F:serine-type peptidase activity"/>
    <property type="evidence" value="ECO:0007669"/>
    <property type="project" value="UniProtKB-KW"/>
</dbReference>
<gene>
    <name evidence="7" type="ORF">LA76x_2611</name>
</gene>